<evidence type="ECO:0000259" key="9">
    <source>
        <dbReference type="Pfam" id="PF00361"/>
    </source>
</evidence>
<feature type="transmembrane region" description="Helical" evidence="8">
    <location>
        <begin position="292"/>
        <end position="313"/>
    </location>
</feature>
<evidence type="ECO:0000256" key="4">
    <source>
        <dbReference type="ARBA" id="ARBA00022989"/>
    </source>
</evidence>
<feature type="transmembrane region" description="Helical" evidence="8">
    <location>
        <begin position="154"/>
        <end position="176"/>
    </location>
</feature>
<keyword evidence="5" id="KW-0560">Oxidoreductase</keyword>
<feature type="transmembrane region" description="Helical" evidence="8">
    <location>
        <begin position="456"/>
        <end position="480"/>
    </location>
</feature>
<dbReference type="PANTHER" id="PTHR42682">
    <property type="entry name" value="HYDROGENASE-4 COMPONENT F"/>
    <property type="match status" value="1"/>
</dbReference>
<feature type="transmembrane region" description="Helical" evidence="8">
    <location>
        <begin position="196"/>
        <end position="218"/>
    </location>
</feature>
<feature type="transmembrane region" description="Helical" evidence="8">
    <location>
        <begin position="106"/>
        <end position="124"/>
    </location>
</feature>
<protein>
    <submittedName>
        <fullName evidence="10">Formate hydrogenlyase subunit 3</fullName>
    </submittedName>
</protein>
<feature type="transmembrane region" description="Helical" evidence="8">
    <location>
        <begin position="257"/>
        <end position="280"/>
    </location>
</feature>
<evidence type="ECO:0000256" key="5">
    <source>
        <dbReference type="ARBA" id="ARBA00023002"/>
    </source>
</evidence>
<accession>A0AA86IPX5</accession>
<evidence type="ECO:0000256" key="1">
    <source>
        <dbReference type="ARBA" id="ARBA00004651"/>
    </source>
</evidence>
<dbReference type="GO" id="GO:0016491">
    <property type="term" value="F:oxidoreductase activity"/>
    <property type="evidence" value="ECO:0007669"/>
    <property type="project" value="UniProtKB-KW"/>
</dbReference>
<dbReference type="EMBL" id="AP024590">
    <property type="protein sequence ID" value="BCU54430.1"/>
    <property type="molecule type" value="Genomic_DNA"/>
</dbReference>
<dbReference type="Pfam" id="PF00361">
    <property type="entry name" value="Proton_antipo_M"/>
    <property type="match status" value="1"/>
</dbReference>
<gene>
    <name evidence="10" type="ORF">ENKO_10240</name>
</gene>
<dbReference type="Proteomes" id="UP000682928">
    <property type="component" value="Chromosome"/>
</dbReference>
<dbReference type="PANTHER" id="PTHR42682:SF3">
    <property type="entry name" value="FORMATE HYDROGENLYASE SUBUNIT 3-RELATED"/>
    <property type="match status" value="1"/>
</dbReference>
<evidence type="ECO:0000256" key="8">
    <source>
        <dbReference type="SAM" id="Phobius"/>
    </source>
</evidence>
<dbReference type="RefSeq" id="WP_088221501.1">
    <property type="nucleotide sequence ID" value="NZ_AP024590.1"/>
</dbReference>
<dbReference type="GO" id="GO:0005886">
    <property type="term" value="C:plasma membrane"/>
    <property type="evidence" value="ECO:0007669"/>
    <property type="project" value="UniProtKB-SubCell"/>
</dbReference>
<feature type="transmembrane region" description="Helical" evidence="8">
    <location>
        <begin position="6"/>
        <end position="27"/>
    </location>
</feature>
<evidence type="ECO:0000256" key="6">
    <source>
        <dbReference type="ARBA" id="ARBA00023136"/>
    </source>
</evidence>
<evidence type="ECO:0000313" key="11">
    <source>
        <dbReference type="Proteomes" id="UP000682928"/>
    </source>
</evidence>
<proteinExistence type="predicted"/>
<feature type="transmembrane region" description="Helical" evidence="8">
    <location>
        <begin position="500"/>
        <end position="521"/>
    </location>
</feature>
<feature type="domain" description="NADH:quinone oxidoreductase/Mrp antiporter transmembrane" evidence="9">
    <location>
        <begin position="149"/>
        <end position="403"/>
    </location>
</feature>
<feature type="transmembrane region" description="Helical" evidence="8">
    <location>
        <begin position="130"/>
        <end position="147"/>
    </location>
</feature>
<feature type="transmembrane region" description="Helical" evidence="8">
    <location>
        <begin position="67"/>
        <end position="94"/>
    </location>
</feature>
<feature type="transmembrane region" description="Helical" evidence="8">
    <location>
        <begin position="34"/>
        <end position="55"/>
    </location>
</feature>
<dbReference type="InterPro" id="IPR001750">
    <property type="entry name" value="ND/Mrp_TM"/>
</dbReference>
<dbReference type="InterPro" id="IPR003918">
    <property type="entry name" value="NADH_UbQ_OxRdtase"/>
</dbReference>
<evidence type="ECO:0000256" key="7">
    <source>
        <dbReference type="RuleBase" id="RU000320"/>
    </source>
</evidence>
<dbReference type="InterPro" id="IPR052175">
    <property type="entry name" value="ComplexI-like_HydComp"/>
</dbReference>
<feature type="transmembrane region" description="Helical" evidence="8">
    <location>
        <begin position="367"/>
        <end position="395"/>
    </location>
</feature>
<organism evidence="10 11">
    <name type="scientific">Enterobacter kobei</name>
    <dbReference type="NCBI Taxonomy" id="208224"/>
    <lineage>
        <taxon>Bacteria</taxon>
        <taxon>Pseudomonadati</taxon>
        <taxon>Pseudomonadota</taxon>
        <taxon>Gammaproteobacteria</taxon>
        <taxon>Enterobacterales</taxon>
        <taxon>Enterobacteriaceae</taxon>
        <taxon>Enterobacter</taxon>
        <taxon>Enterobacter cloacae complex</taxon>
    </lineage>
</organism>
<dbReference type="GO" id="GO:0008137">
    <property type="term" value="F:NADH dehydrogenase (ubiquinone) activity"/>
    <property type="evidence" value="ECO:0007669"/>
    <property type="project" value="InterPro"/>
</dbReference>
<evidence type="ECO:0000313" key="10">
    <source>
        <dbReference type="EMBL" id="BCU54430.1"/>
    </source>
</evidence>
<dbReference type="GO" id="GO:0042773">
    <property type="term" value="P:ATP synthesis coupled electron transport"/>
    <property type="evidence" value="ECO:0007669"/>
    <property type="project" value="InterPro"/>
</dbReference>
<evidence type="ECO:0000256" key="2">
    <source>
        <dbReference type="ARBA" id="ARBA00022475"/>
    </source>
</evidence>
<dbReference type="PRINTS" id="PR01437">
    <property type="entry name" value="NUOXDRDTASE4"/>
</dbReference>
<dbReference type="AlphaFoldDB" id="A0AA86IPX5"/>
<comment type="subcellular location">
    <subcellularLocation>
        <location evidence="1">Cell membrane</location>
        <topology evidence="1">Multi-pass membrane protein</topology>
    </subcellularLocation>
    <subcellularLocation>
        <location evidence="7">Membrane</location>
        <topology evidence="7">Multi-pass membrane protein</topology>
    </subcellularLocation>
</comment>
<sequence>MNALSLINSALLCFTAAALLAAAFSFYKPLSGVMAGLGGALASAMTAGAGALVLLDGVAVQGTVSLAGMGMLITPLSAIWLITLGLCGLFVSLFNIDWHRHAGVQANGLLINALMAAAVCAVVADNFGVLVVMAEIMALCAVFLTGCGQSAKLWFVLGRAGTLLLVICCGLIWQRYHTLDLTQMNIAAQRLPLSAGIWLSGVAGFGLLAGIIPLHGWVPQAHANASAPAAALFSTVVMKIGLFGILTLSLAGGNPPLWWGIVLLVLGMVTAFVGGLYALMEHNIQRLLAYHTLENIGIILLGLGAGLTGIALQQPALIALGMTGGLYHLINHSLFKSTLFLGAGSVWYQTGHRDIEKLGGIGKRMPLISLTMLVGLMAMAALPPLNGFAGEWVIYQSFFRLSSSDLFIGRLLGPLLAVGLAITGALAVMCMAKVYGVTFLGAPRTPEAANARPAPLLMTFSVVALALCCIAGGVGAPWLLPLLSTAVPLPLATAQTSVSQPMIALLLVACPLLPLIIMLLLKGDRLPGRQRGAAWVCGYDHEPSMVITAHGFAHPVKAAFAPVLKLRHWLDPVARIPGWQREGAAVLFRRLALIELAVLVVVVISRGA</sequence>
<keyword evidence="6 8" id="KW-0472">Membrane</keyword>
<feature type="transmembrane region" description="Helical" evidence="8">
    <location>
        <begin position="325"/>
        <end position="347"/>
    </location>
</feature>
<dbReference type="NCBIfam" id="NF005958">
    <property type="entry name" value="PRK08042.1"/>
    <property type="match status" value="1"/>
</dbReference>
<keyword evidence="2" id="KW-1003">Cell membrane</keyword>
<keyword evidence="4 8" id="KW-1133">Transmembrane helix</keyword>
<keyword evidence="3 7" id="KW-0812">Transmembrane</keyword>
<evidence type="ECO:0000256" key="3">
    <source>
        <dbReference type="ARBA" id="ARBA00022692"/>
    </source>
</evidence>
<reference evidence="10" key="1">
    <citation type="submission" date="2021-04" db="EMBL/GenBank/DDBJ databases">
        <title>Difference and commonality of drug resistance evolution in various bacteria. and drug sensitivity profiles.</title>
        <authorList>
            <person name="Maeda T."/>
            <person name="Shibai A."/>
            <person name="Kawada K."/>
            <person name="Kotani H."/>
            <person name="Tarusawa Y."/>
            <person name="Tanabe K."/>
            <person name="Furusawa C."/>
        </authorList>
    </citation>
    <scope>NUCLEOTIDE SEQUENCE</scope>
    <source>
        <strain evidence="10">JCM 8580</strain>
    </source>
</reference>
<feature type="transmembrane region" description="Helical" evidence="8">
    <location>
        <begin position="415"/>
        <end position="435"/>
    </location>
</feature>
<feature type="transmembrane region" description="Helical" evidence="8">
    <location>
        <begin position="230"/>
        <end position="251"/>
    </location>
</feature>
<name>A0AA86IPX5_9ENTR</name>